<accession>A0AAX1G0X6</accession>
<proteinExistence type="predicted"/>
<dbReference type="AlphaFoldDB" id="A0AAX1G0X6"/>
<sequence length="65" mass="7428">MSSFFIGAKNRVLKGEAAPKGKGGKGRVFPREKPYPERVITKNQNSGRVIHLNQREFNHQNQHLK</sequence>
<geneLocation type="plasmid" evidence="2">
    <name>pvpsd2016-3</name>
</geneLocation>
<protein>
    <submittedName>
        <fullName evidence="1">Uncharacterized protein</fullName>
    </submittedName>
</protein>
<dbReference type="Proteomes" id="UP000464718">
    <property type="component" value="Plasmid pvpsd2016-3"/>
</dbReference>
<keyword evidence="1" id="KW-0614">Plasmid</keyword>
<dbReference type="EMBL" id="CP034302">
    <property type="protein sequence ID" value="QHH13235.1"/>
    <property type="molecule type" value="Genomic_DNA"/>
</dbReference>
<organism evidence="1 2">
    <name type="scientific">Vibrio parahaemolyticus</name>
    <dbReference type="NCBI Taxonomy" id="670"/>
    <lineage>
        <taxon>Bacteria</taxon>
        <taxon>Pseudomonadati</taxon>
        <taxon>Pseudomonadota</taxon>
        <taxon>Gammaproteobacteria</taxon>
        <taxon>Vibrionales</taxon>
        <taxon>Vibrionaceae</taxon>
        <taxon>Vibrio</taxon>
    </lineage>
</organism>
<evidence type="ECO:0000313" key="1">
    <source>
        <dbReference type="EMBL" id="QHH13235.1"/>
    </source>
</evidence>
<name>A0AAX1G0X6_VIBPH</name>
<evidence type="ECO:0000313" key="2">
    <source>
        <dbReference type="Proteomes" id="UP000464718"/>
    </source>
</evidence>
<reference evidence="1 2" key="1">
    <citation type="submission" date="2018-12" db="EMBL/GenBank/DDBJ databases">
        <title>Genomic insights into the evolutionary origins and pathogenicity of five Vibrio parahaemolyticus strains isolated from the shrimp with acute hepatopancreatic necrosis disease (AHPND).</title>
        <authorList>
            <person name="Yang Q."/>
            <person name="Dong X."/>
            <person name="Xie G."/>
            <person name="Fu S."/>
            <person name="Zou P."/>
            <person name="Sun J."/>
            <person name="Wang Y."/>
            <person name="Huang J."/>
        </authorList>
    </citation>
    <scope>NUCLEOTIDE SEQUENCE [LARGE SCALE GENOMIC DNA]</scope>
    <source>
        <strain evidence="1 2">20160303005-1</strain>
        <plasmid evidence="2">pvpsd2016-3</plasmid>
    </source>
</reference>
<gene>
    <name evidence="1" type="ORF">EHC69_28680</name>
</gene>
<dbReference type="RefSeq" id="WP_086482476.1">
    <property type="nucleotide sequence ID" value="NZ_CP034302.1"/>
</dbReference>